<dbReference type="Proteomes" id="UP001295684">
    <property type="component" value="Unassembled WGS sequence"/>
</dbReference>
<keyword evidence="2" id="KW-0472">Membrane</keyword>
<feature type="transmembrane region" description="Helical" evidence="2">
    <location>
        <begin position="174"/>
        <end position="196"/>
    </location>
</feature>
<gene>
    <name evidence="3" type="ORF">ECRASSUSDP1_LOCUS5327</name>
</gene>
<evidence type="ECO:0000256" key="1">
    <source>
        <dbReference type="SAM" id="MobiDB-lite"/>
    </source>
</evidence>
<keyword evidence="2" id="KW-1133">Transmembrane helix</keyword>
<feature type="region of interest" description="Disordered" evidence="1">
    <location>
        <begin position="47"/>
        <end position="114"/>
    </location>
</feature>
<evidence type="ECO:0000256" key="2">
    <source>
        <dbReference type="SAM" id="Phobius"/>
    </source>
</evidence>
<keyword evidence="2" id="KW-0812">Transmembrane</keyword>
<comment type="caution">
    <text evidence="3">The sequence shown here is derived from an EMBL/GenBank/DDBJ whole genome shotgun (WGS) entry which is preliminary data.</text>
</comment>
<name>A0AAD1U830_EUPCR</name>
<evidence type="ECO:0000313" key="4">
    <source>
        <dbReference type="Proteomes" id="UP001295684"/>
    </source>
</evidence>
<feature type="transmembrane region" description="Helical" evidence="2">
    <location>
        <begin position="141"/>
        <end position="168"/>
    </location>
</feature>
<protein>
    <submittedName>
        <fullName evidence="3">Uncharacterized protein</fullName>
    </submittedName>
</protein>
<keyword evidence="4" id="KW-1185">Reference proteome</keyword>
<dbReference type="EMBL" id="CAMPGE010005139">
    <property type="protein sequence ID" value="CAI2363987.1"/>
    <property type="molecule type" value="Genomic_DNA"/>
</dbReference>
<organism evidence="3 4">
    <name type="scientific">Euplotes crassus</name>
    <dbReference type="NCBI Taxonomy" id="5936"/>
    <lineage>
        <taxon>Eukaryota</taxon>
        <taxon>Sar</taxon>
        <taxon>Alveolata</taxon>
        <taxon>Ciliophora</taxon>
        <taxon>Intramacronucleata</taxon>
        <taxon>Spirotrichea</taxon>
        <taxon>Hypotrichia</taxon>
        <taxon>Euplotida</taxon>
        <taxon>Euplotidae</taxon>
        <taxon>Moneuplotes</taxon>
    </lineage>
</organism>
<proteinExistence type="predicted"/>
<sequence length="213" mass="24191">MKYKRTNTAHQHRKKITLPPLNRNETSRIDASQVLELEQYNLGNKLRSTYNPKKHKSRLNGIMGKISKELDQKRTRNSNSIEASNKYIDQPSQSSNKISSKSKSKKSISDSSDSFNPLSIDGEIKRKIIRKKRNNGFSSPYSGHVFVTFFFCLLEICTFIAVFCPYAISDFGIGMGIFVILLISVAYLTIFGLILVTMKKNPTDLLSITTKNR</sequence>
<accession>A0AAD1U830</accession>
<reference evidence="3" key="1">
    <citation type="submission" date="2023-07" db="EMBL/GenBank/DDBJ databases">
        <authorList>
            <consortium name="AG Swart"/>
            <person name="Singh M."/>
            <person name="Singh A."/>
            <person name="Seah K."/>
            <person name="Emmerich C."/>
        </authorList>
    </citation>
    <scope>NUCLEOTIDE SEQUENCE</scope>
    <source>
        <strain evidence="3">DP1</strain>
    </source>
</reference>
<dbReference type="AlphaFoldDB" id="A0AAD1U830"/>
<evidence type="ECO:0000313" key="3">
    <source>
        <dbReference type="EMBL" id="CAI2363987.1"/>
    </source>
</evidence>